<dbReference type="PANTHER" id="PTHR14614">
    <property type="entry name" value="HEPATOCELLULAR CARCINOMA-ASSOCIATED ANTIGEN"/>
    <property type="match status" value="1"/>
</dbReference>
<name>A0AAV5R7F1_PICKL</name>
<dbReference type="AlphaFoldDB" id="A0AAV5R7F1"/>
<dbReference type="InterPro" id="IPR019410">
    <property type="entry name" value="Methyltransf_16"/>
</dbReference>
<dbReference type="SUPFAM" id="SSF53335">
    <property type="entry name" value="S-adenosyl-L-methionine-dependent methyltransferases"/>
    <property type="match status" value="1"/>
</dbReference>
<evidence type="ECO:0000313" key="2">
    <source>
        <dbReference type="Proteomes" id="UP001378960"/>
    </source>
</evidence>
<dbReference type="Proteomes" id="UP001378960">
    <property type="component" value="Unassembled WGS sequence"/>
</dbReference>
<comment type="caution">
    <text evidence="1">The sequence shown here is derived from an EMBL/GenBank/DDBJ whole genome shotgun (WGS) entry which is preliminary data.</text>
</comment>
<dbReference type="GO" id="GO:0005737">
    <property type="term" value="C:cytoplasm"/>
    <property type="evidence" value="ECO:0007669"/>
    <property type="project" value="TreeGrafter"/>
</dbReference>
<gene>
    <name evidence="1" type="ORF">DAPK24_033280</name>
</gene>
<keyword evidence="2" id="KW-1185">Reference proteome</keyword>
<dbReference type="PANTHER" id="PTHR14614:SF130">
    <property type="entry name" value="PROTEIN-LYSINE N-METHYLTRANSFERASE EEF2KMT"/>
    <property type="match status" value="1"/>
</dbReference>
<proteinExistence type="predicted"/>
<protein>
    <submittedName>
        <fullName evidence="1">Protein-lysine N-methyltransferase</fullName>
    </submittedName>
</protein>
<reference evidence="1 2" key="1">
    <citation type="journal article" date="2023" name="Elife">
        <title>Identification of key yeast species and microbe-microbe interactions impacting larval growth of Drosophila in the wild.</title>
        <authorList>
            <person name="Mure A."/>
            <person name="Sugiura Y."/>
            <person name="Maeda R."/>
            <person name="Honda K."/>
            <person name="Sakurai N."/>
            <person name="Takahashi Y."/>
            <person name="Watada M."/>
            <person name="Katoh T."/>
            <person name="Gotoh A."/>
            <person name="Gotoh Y."/>
            <person name="Taniguchi I."/>
            <person name="Nakamura K."/>
            <person name="Hayashi T."/>
            <person name="Katayama T."/>
            <person name="Uemura T."/>
            <person name="Hattori Y."/>
        </authorList>
    </citation>
    <scope>NUCLEOTIDE SEQUENCE [LARGE SCALE GENOMIC DNA]</scope>
    <source>
        <strain evidence="1 2">PK-24</strain>
    </source>
</reference>
<dbReference type="EMBL" id="BTGB01000004">
    <property type="protein sequence ID" value="GMM46753.1"/>
    <property type="molecule type" value="Genomic_DNA"/>
</dbReference>
<sequence>MDIFTARALQRVQLYSLPFEEVKDVTEEEQNDFLEKLVLISKSNPYYASQILQKLLNIWPTASDEYYEYLSEWIASIPLSPTSIDTVIYTIGDHLIHMKECPSVIASGGTTGNRTWEAALALSEYLQNIVIKGNVLELGCGTGMVSIAMIMKNKSLLTNNHLFITDGDENVVNIAENNYNLNLPNNANVVFQTLFWGTDPVPQVDTILAADVTYDSSVIPSLVETFVQSGAKRVLLAATRQFNN</sequence>
<evidence type="ECO:0000313" key="1">
    <source>
        <dbReference type="EMBL" id="GMM46753.1"/>
    </source>
</evidence>
<dbReference type="Gene3D" id="3.40.50.150">
    <property type="entry name" value="Vaccinia Virus protein VP39"/>
    <property type="match status" value="1"/>
</dbReference>
<dbReference type="Pfam" id="PF10294">
    <property type="entry name" value="Methyltransf_16"/>
    <property type="match status" value="1"/>
</dbReference>
<dbReference type="GO" id="GO:0008757">
    <property type="term" value="F:S-adenosylmethionine-dependent methyltransferase activity"/>
    <property type="evidence" value="ECO:0007669"/>
    <property type="project" value="UniProtKB-ARBA"/>
</dbReference>
<dbReference type="InterPro" id="IPR029063">
    <property type="entry name" value="SAM-dependent_MTases_sf"/>
</dbReference>
<organism evidence="1 2">
    <name type="scientific">Pichia kluyveri</name>
    <name type="common">Yeast</name>
    <dbReference type="NCBI Taxonomy" id="36015"/>
    <lineage>
        <taxon>Eukaryota</taxon>
        <taxon>Fungi</taxon>
        <taxon>Dikarya</taxon>
        <taxon>Ascomycota</taxon>
        <taxon>Saccharomycotina</taxon>
        <taxon>Pichiomycetes</taxon>
        <taxon>Pichiales</taxon>
        <taxon>Pichiaceae</taxon>
        <taxon>Pichia</taxon>
    </lineage>
</organism>
<accession>A0AAV5R7F1</accession>